<keyword evidence="4 7" id="KW-0479">Metal-binding</keyword>
<feature type="binding site" evidence="7">
    <location>
        <position position="88"/>
    </location>
    <ligand>
        <name>1D-myo-inositol 3-phosphate</name>
        <dbReference type="ChEBI" id="CHEBI:58401"/>
    </ligand>
</feature>
<feature type="binding site" evidence="7">
    <location>
        <position position="33"/>
    </location>
    <ligand>
        <name>UDP-N-acetyl-alpha-D-glucosamine</name>
        <dbReference type="ChEBI" id="CHEBI:57705"/>
    </ligand>
</feature>
<accession>A0ABP8AYU4</accession>
<evidence type="ECO:0000256" key="7">
    <source>
        <dbReference type="HAMAP-Rule" id="MF_01695"/>
    </source>
</evidence>
<feature type="binding site" evidence="7">
    <location>
        <position position="309"/>
    </location>
    <ligand>
        <name>Mg(2+)</name>
        <dbReference type="ChEBI" id="CHEBI:18420"/>
    </ligand>
</feature>
<comment type="catalytic activity">
    <reaction evidence="6 7">
        <text>1D-myo-inositol 3-phosphate + UDP-N-acetyl-alpha-D-glucosamine = 1D-myo-inositol 2-acetamido-2-deoxy-alpha-D-glucopyranoside 3-phosphate + UDP + H(+)</text>
        <dbReference type="Rhea" id="RHEA:26188"/>
        <dbReference type="ChEBI" id="CHEBI:15378"/>
        <dbReference type="ChEBI" id="CHEBI:57705"/>
        <dbReference type="ChEBI" id="CHEBI:58223"/>
        <dbReference type="ChEBI" id="CHEBI:58401"/>
        <dbReference type="ChEBI" id="CHEBI:58892"/>
        <dbReference type="EC" id="2.4.1.250"/>
    </reaction>
</comment>
<feature type="binding site" evidence="7">
    <location>
        <begin position="25"/>
        <end position="26"/>
    </location>
    <ligand>
        <name>UDP-N-acetyl-alpha-D-glucosamine</name>
        <dbReference type="ChEBI" id="CHEBI:57705"/>
    </ligand>
</feature>
<evidence type="ECO:0000259" key="8">
    <source>
        <dbReference type="Pfam" id="PF00534"/>
    </source>
</evidence>
<comment type="caution">
    <text evidence="7">Lacks conserved residue(s) required for the propagation of feature annotation.</text>
</comment>
<comment type="similarity">
    <text evidence="1 7">Belongs to the glycosyltransferase group 1 family. MshA subfamily.</text>
</comment>
<evidence type="ECO:0000256" key="3">
    <source>
        <dbReference type="ARBA" id="ARBA00022679"/>
    </source>
</evidence>
<dbReference type="InterPro" id="IPR028098">
    <property type="entry name" value="Glyco_trans_4-like_N"/>
</dbReference>
<dbReference type="InterPro" id="IPR017814">
    <property type="entry name" value="Mycothiol_biosynthesis_MshA"/>
</dbReference>
<evidence type="ECO:0000256" key="6">
    <source>
        <dbReference type="ARBA" id="ARBA00048131"/>
    </source>
</evidence>
<dbReference type="Proteomes" id="UP001501251">
    <property type="component" value="Unassembled WGS sequence"/>
</dbReference>
<keyword evidence="3 7" id="KW-0808">Transferase</keyword>
<feature type="domain" description="Glycosyltransferase subfamily 4-like N-terminal" evidence="9">
    <location>
        <begin position="32"/>
        <end position="202"/>
    </location>
</feature>
<dbReference type="Pfam" id="PF00534">
    <property type="entry name" value="Glycos_transf_1"/>
    <property type="match status" value="1"/>
</dbReference>
<dbReference type="HAMAP" id="MF_01695">
    <property type="entry name" value="MshA"/>
    <property type="match status" value="1"/>
</dbReference>
<keyword evidence="5 7" id="KW-0460">Magnesium</keyword>
<dbReference type="EC" id="2.4.1.250" evidence="7"/>
<feature type="binding site" evidence="7">
    <location>
        <position position="140"/>
    </location>
    <ligand>
        <name>1D-myo-inositol 3-phosphate</name>
        <dbReference type="ChEBI" id="CHEBI:58401"/>
    </ligand>
</feature>
<comment type="function">
    <text evidence="7">Catalyzes the transfer of a N-acetyl-glucosamine moiety to 1D-myo-inositol 3-phosphate to produce 1D-myo-inositol 2-acetamido-2-deoxy-glucopyranoside 3-phosphate in the mycothiol biosynthesis pathway.</text>
</comment>
<evidence type="ECO:0000256" key="4">
    <source>
        <dbReference type="ARBA" id="ARBA00022723"/>
    </source>
</evidence>
<dbReference type="PANTHER" id="PTHR45947">
    <property type="entry name" value="SULFOQUINOVOSYL TRANSFERASE SQD2"/>
    <property type="match status" value="1"/>
</dbReference>
<feature type="binding site" evidence="7">
    <location>
        <position position="322"/>
    </location>
    <ligand>
        <name>UDP-N-acetyl-alpha-D-glucosamine</name>
        <dbReference type="ChEBI" id="CHEBI:57705"/>
    </ligand>
</feature>
<organism evidence="10 11">
    <name type="scientific">Streptosporangium oxazolinicum</name>
    <dbReference type="NCBI Taxonomy" id="909287"/>
    <lineage>
        <taxon>Bacteria</taxon>
        <taxon>Bacillati</taxon>
        <taxon>Actinomycetota</taxon>
        <taxon>Actinomycetes</taxon>
        <taxon>Streptosporangiales</taxon>
        <taxon>Streptosporangiaceae</taxon>
        <taxon>Streptosporangium</taxon>
    </lineage>
</organism>
<keyword evidence="2 7" id="KW-0328">Glycosyltransferase</keyword>
<protein>
    <recommendedName>
        <fullName evidence="7">D-inositol-3-phosphate glycosyltransferase</fullName>
        <ecNumber evidence="7">2.4.1.250</ecNumber>
    </recommendedName>
    <alternativeName>
        <fullName evidence="7">N-acetylglucosamine-inositol-phosphate N-acetylglucosaminyltransferase</fullName>
        <shortName evidence="7">GlcNAc-Ins-P N-acetylglucosaminyltransferase</shortName>
    </alternativeName>
</protein>
<feature type="binding site" evidence="7">
    <location>
        <position position="330"/>
    </location>
    <ligand>
        <name>UDP-N-acetyl-alpha-D-glucosamine</name>
        <dbReference type="ChEBI" id="CHEBI:57705"/>
    </ligand>
</feature>
<comment type="subunit">
    <text evidence="7">Homodimer.</text>
</comment>
<feature type="binding site" evidence="7">
    <location>
        <begin position="30"/>
        <end position="35"/>
    </location>
    <ligand>
        <name>1D-myo-inositol 3-phosphate</name>
        <dbReference type="ChEBI" id="CHEBI:58401"/>
    </ligand>
</feature>
<reference evidence="11" key="1">
    <citation type="journal article" date="2019" name="Int. J. Syst. Evol. Microbiol.">
        <title>The Global Catalogue of Microorganisms (GCM) 10K type strain sequencing project: providing services to taxonomists for standard genome sequencing and annotation.</title>
        <authorList>
            <consortium name="The Broad Institute Genomics Platform"/>
            <consortium name="The Broad Institute Genome Sequencing Center for Infectious Disease"/>
            <person name="Wu L."/>
            <person name="Ma J."/>
        </authorList>
    </citation>
    <scope>NUCLEOTIDE SEQUENCE [LARGE SCALE GENOMIC DNA]</scope>
    <source>
        <strain evidence="11">JCM 17388</strain>
    </source>
</reference>
<evidence type="ECO:0000256" key="1">
    <source>
        <dbReference type="ARBA" id="ARBA00008449"/>
    </source>
</evidence>
<feature type="binding site" evidence="7">
    <location>
        <position position="239"/>
    </location>
    <ligand>
        <name>UDP-N-acetyl-alpha-D-glucosamine</name>
        <dbReference type="ChEBI" id="CHEBI:57705"/>
    </ligand>
</feature>
<dbReference type="NCBIfam" id="TIGR03449">
    <property type="entry name" value="mycothiol_MshA"/>
    <property type="match status" value="1"/>
</dbReference>
<feature type="domain" description="Glycosyl transferase family 1" evidence="8">
    <location>
        <begin position="217"/>
        <end position="388"/>
    </location>
</feature>
<name>A0ABP8AYU4_9ACTN</name>
<sequence>MPVPRRLPPLRRIATVSVLTSPFAQPGGGDAGGLNVYIVEVARRMAALGVEVDIFTRATAPGVPPLAELAPGVLVRHLAAGPPRELDKNDLPDTLGPFTAEMLRAWGGYDLVHAHHWLAGRVGAVVKERWGVPLVQSMHSLGAVKNASLAAGDEPEPAGRIAGETEVVAAADRLVANTVQEAGQLVTLYGADPARVRTVNPGVDLSLFRPGSRAGARRALGLPPDAVVLLFAGRVQPLKAPDVLLHAAARMIHHDPGLTGRLVVAVVGGPSGAGWGRPDHLGKLAATLGITGQVRLEPPCPQPRLADWYRAATAVVVPSHAETFGLVAVEAQACGTPVVAAAVGGLRTAVRDGISGVLVDGHDPAAYARVLGDLVAAPRLLRALGEGALAHASRFGWDQAVDRLTEVYADVAQVAGPTSRARAAVRSSSPSPAP</sequence>
<dbReference type="Pfam" id="PF13579">
    <property type="entry name" value="Glyco_trans_4_4"/>
    <property type="match status" value="1"/>
</dbReference>
<feature type="binding site" evidence="7">
    <location>
        <position position="310"/>
    </location>
    <ligand>
        <name>Mg(2+)</name>
        <dbReference type="ChEBI" id="CHEBI:18420"/>
    </ligand>
</feature>
<feature type="binding site" evidence="7">
    <location>
        <position position="336"/>
    </location>
    <ligand>
        <name>Mg(2+)</name>
        <dbReference type="ChEBI" id="CHEBI:18420"/>
    </ligand>
</feature>
<dbReference type="EMBL" id="BAABAQ010000006">
    <property type="protein sequence ID" value="GAA4193471.1"/>
    <property type="molecule type" value="Genomic_DNA"/>
</dbReference>
<dbReference type="InterPro" id="IPR001296">
    <property type="entry name" value="Glyco_trans_1"/>
</dbReference>
<feature type="binding site" evidence="7">
    <location>
        <position position="312"/>
    </location>
    <ligand>
        <name>Mg(2+)</name>
        <dbReference type="ChEBI" id="CHEBI:18420"/>
    </ligand>
</feature>
<comment type="caution">
    <text evidence="10">The sequence shown here is derived from an EMBL/GenBank/DDBJ whole genome shotgun (WGS) entry which is preliminary data.</text>
</comment>
<evidence type="ECO:0000259" key="9">
    <source>
        <dbReference type="Pfam" id="PF13579"/>
    </source>
</evidence>
<dbReference type="RefSeq" id="WP_344919107.1">
    <property type="nucleotide sequence ID" value="NZ_BAABAQ010000006.1"/>
</dbReference>
<evidence type="ECO:0000256" key="5">
    <source>
        <dbReference type="ARBA" id="ARBA00022842"/>
    </source>
</evidence>
<gene>
    <name evidence="10" type="primary">mshA_2</name>
    <name evidence="7" type="synonym">mshA</name>
    <name evidence="10" type="ORF">GCM10022252_36410</name>
</gene>
<dbReference type="PANTHER" id="PTHR45947:SF3">
    <property type="entry name" value="SULFOQUINOVOSYL TRANSFERASE SQD2"/>
    <property type="match status" value="1"/>
</dbReference>
<feature type="binding site" evidence="7">
    <location>
        <position position="234"/>
    </location>
    <ligand>
        <name>UDP-N-acetyl-alpha-D-glucosamine</name>
        <dbReference type="ChEBI" id="CHEBI:57705"/>
    </ligand>
</feature>
<evidence type="ECO:0000256" key="2">
    <source>
        <dbReference type="ARBA" id="ARBA00022676"/>
    </source>
</evidence>
<proteinExistence type="inferred from homology"/>
<dbReference type="SUPFAM" id="SSF53756">
    <property type="entry name" value="UDP-Glycosyltransferase/glycogen phosphorylase"/>
    <property type="match status" value="1"/>
</dbReference>
<feature type="binding site" evidence="7">
    <location>
        <position position="116"/>
    </location>
    <ligand>
        <name>1D-myo-inositol 3-phosphate</name>
        <dbReference type="ChEBI" id="CHEBI:58401"/>
    </ligand>
</feature>
<evidence type="ECO:0000313" key="10">
    <source>
        <dbReference type="EMBL" id="GAA4193471.1"/>
    </source>
</evidence>
<dbReference type="InterPro" id="IPR050194">
    <property type="entry name" value="Glycosyltransferase_grp1"/>
</dbReference>
<evidence type="ECO:0000313" key="11">
    <source>
        <dbReference type="Proteomes" id="UP001501251"/>
    </source>
</evidence>
<feature type="binding site" evidence="7">
    <location>
        <position position="160"/>
    </location>
    <ligand>
        <name>1D-myo-inositol 3-phosphate</name>
        <dbReference type="ChEBI" id="CHEBI:58401"/>
    </ligand>
</feature>
<keyword evidence="11" id="KW-1185">Reference proteome</keyword>
<dbReference type="Gene3D" id="3.40.50.2000">
    <property type="entry name" value="Glycogen Phosphorylase B"/>
    <property type="match status" value="2"/>
</dbReference>